<dbReference type="EMBL" id="JARKIF010000035">
    <property type="protein sequence ID" value="KAJ7610476.1"/>
    <property type="molecule type" value="Genomic_DNA"/>
</dbReference>
<proteinExistence type="inferred from homology"/>
<reference evidence="8" key="1">
    <citation type="submission" date="2023-03" db="EMBL/GenBank/DDBJ databases">
        <title>Massive genome expansion in bonnet fungi (Mycena s.s.) driven by repeated elements and novel gene families across ecological guilds.</title>
        <authorList>
            <consortium name="Lawrence Berkeley National Laboratory"/>
            <person name="Harder C.B."/>
            <person name="Miyauchi S."/>
            <person name="Viragh M."/>
            <person name="Kuo A."/>
            <person name="Thoen E."/>
            <person name="Andreopoulos B."/>
            <person name="Lu D."/>
            <person name="Skrede I."/>
            <person name="Drula E."/>
            <person name="Henrissat B."/>
            <person name="Morin E."/>
            <person name="Kohler A."/>
            <person name="Barry K."/>
            <person name="LaButti K."/>
            <person name="Morin E."/>
            <person name="Salamov A."/>
            <person name="Lipzen A."/>
            <person name="Mereny Z."/>
            <person name="Hegedus B."/>
            <person name="Baldrian P."/>
            <person name="Stursova M."/>
            <person name="Weitz H."/>
            <person name="Taylor A."/>
            <person name="Grigoriev I.V."/>
            <person name="Nagy L.G."/>
            <person name="Martin F."/>
            <person name="Kauserud H."/>
        </authorList>
    </citation>
    <scope>NUCLEOTIDE SEQUENCE</scope>
    <source>
        <strain evidence="8">9284</strain>
    </source>
</reference>
<dbReference type="Pfam" id="PF01185">
    <property type="entry name" value="Hydrophobin"/>
    <property type="match status" value="1"/>
</dbReference>
<evidence type="ECO:0000256" key="4">
    <source>
        <dbReference type="ARBA" id="ARBA00022525"/>
    </source>
</evidence>
<keyword evidence="4 7" id="KW-0964">Secreted</keyword>
<evidence type="ECO:0000313" key="8">
    <source>
        <dbReference type="EMBL" id="KAJ7610476.1"/>
    </source>
</evidence>
<feature type="chain" id="PRO_5041769040" description="Hydrophobin" evidence="7">
    <location>
        <begin position="23"/>
        <end position="139"/>
    </location>
</feature>
<feature type="signal peptide" evidence="7">
    <location>
        <begin position="1"/>
        <end position="22"/>
    </location>
</feature>
<protein>
    <recommendedName>
        <fullName evidence="7">Hydrophobin</fullName>
    </recommendedName>
</protein>
<comment type="similarity">
    <text evidence="2 7">Belongs to the fungal hydrophobin family.</text>
</comment>
<comment type="caution">
    <text evidence="8">The sequence shown here is derived from an EMBL/GenBank/DDBJ whole genome shotgun (WGS) entry which is preliminary data.</text>
</comment>
<comment type="subcellular location">
    <subcellularLocation>
        <location evidence="1 7">Secreted</location>
        <location evidence="1 7">Cell wall</location>
    </subcellularLocation>
</comment>
<dbReference type="SMART" id="SM00075">
    <property type="entry name" value="HYDRO"/>
    <property type="match status" value="1"/>
</dbReference>
<evidence type="ECO:0000256" key="2">
    <source>
        <dbReference type="ARBA" id="ARBA00010446"/>
    </source>
</evidence>
<comment type="subunit">
    <text evidence="6">Self-assembles to form functional amyloid fibrils called rodlets. Self-assembly into fibrillar rodlets occurs spontaneously at hydrophobic:hydrophilic interfaces and the rodlets further associate laterally to form amphipathic monolayers.</text>
</comment>
<evidence type="ECO:0000313" key="9">
    <source>
        <dbReference type="Proteomes" id="UP001221142"/>
    </source>
</evidence>
<dbReference type="GO" id="GO:0005199">
    <property type="term" value="F:structural constituent of cell wall"/>
    <property type="evidence" value="ECO:0007669"/>
    <property type="project" value="InterPro"/>
</dbReference>
<keyword evidence="5 7" id="KW-1015">Disulfide bond</keyword>
<dbReference type="Proteomes" id="UP001221142">
    <property type="component" value="Unassembled WGS sequence"/>
</dbReference>
<keyword evidence="3 7" id="KW-0134">Cell wall</keyword>
<evidence type="ECO:0000256" key="7">
    <source>
        <dbReference type="RuleBase" id="RU365009"/>
    </source>
</evidence>
<evidence type="ECO:0000256" key="3">
    <source>
        <dbReference type="ARBA" id="ARBA00022512"/>
    </source>
</evidence>
<keyword evidence="7" id="KW-0732">Signal</keyword>
<evidence type="ECO:0000256" key="6">
    <source>
        <dbReference type="ARBA" id="ARBA00093546"/>
    </source>
</evidence>
<organism evidence="8 9">
    <name type="scientific">Roridomyces roridus</name>
    <dbReference type="NCBI Taxonomy" id="1738132"/>
    <lineage>
        <taxon>Eukaryota</taxon>
        <taxon>Fungi</taxon>
        <taxon>Dikarya</taxon>
        <taxon>Basidiomycota</taxon>
        <taxon>Agaricomycotina</taxon>
        <taxon>Agaricomycetes</taxon>
        <taxon>Agaricomycetidae</taxon>
        <taxon>Agaricales</taxon>
        <taxon>Marasmiineae</taxon>
        <taxon>Mycenaceae</taxon>
        <taxon>Roridomyces</taxon>
    </lineage>
</organism>
<dbReference type="CDD" id="cd23507">
    <property type="entry name" value="hydrophobin_I"/>
    <property type="match status" value="1"/>
</dbReference>
<dbReference type="GO" id="GO:0009277">
    <property type="term" value="C:fungal-type cell wall"/>
    <property type="evidence" value="ECO:0007669"/>
    <property type="project" value="InterPro"/>
</dbReference>
<dbReference type="InterPro" id="IPR001338">
    <property type="entry name" value="Class_I_Hydrophobin"/>
</dbReference>
<keyword evidence="9" id="KW-1185">Reference proteome</keyword>
<sequence length="139" mass="14142">MQFKLTTITIAAAFSLISEAAAMFLERQTEAACHRNTGNACDPEIVRQCCAPLVCGPTGTVTGALVSESSRCCKGVVSSTSTAASVVAALLGLDLTGLNVPIGLTCSPLEVGNCGGTPVVCDEPEVEWGGLLAINCIPL</sequence>
<accession>A0AAD7FBI5</accession>
<evidence type="ECO:0000256" key="5">
    <source>
        <dbReference type="ARBA" id="ARBA00023157"/>
    </source>
</evidence>
<evidence type="ECO:0000256" key="1">
    <source>
        <dbReference type="ARBA" id="ARBA00004191"/>
    </source>
</evidence>
<name>A0AAD7FBI5_9AGAR</name>
<dbReference type="AlphaFoldDB" id="A0AAD7FBI5"/>
<gene>
    <name evidence="8" type="ORF">FB45DRAFT_1038041</name>
</gene>